<evidence type="ECO:0000256" key="1">
    <source>
        <dbReference type="ARBA" id="ARBA00004496"/>
    </source>
</evidence>
<dbReference type="EMBL" id="NHNI01000002">
    <property type="protein sequence ID" value="OZY84304.1"/>
    <property type="molecule type" value="Genomic_DNA"/>
</dbReference>
<dbReference type="SUPFAM" id="SSF102114">
    <property type="entry name" value="Radical SAM enzymes"/>
    <property type="match status" value="1"/>
</dbReference>
<comment type="subunit">
    <text evidence="4">Monomer.</text>
</comment>
<feature type="binding site" evidence="16">
    <location>
        <position position="152"/>
    </location>
    <ligand>
        <name>S-adenosyl-L-methionine</name>
        <dbReference type="ChEBI" id="CHEBI:59789"/>
        <label>1</label>
    </ligand>
</feature>
<dbReference type="SFLD" id="SFLDG01065">
    <property type="entry name" value="anaerobic_coproporphyrinogen-I"/>
    <property type="match status" value="1"/>
</dbReference>
<dbReference type="InterPro" id="IPR007197">
    <property type="entry name" value="rSAM"/>
</dbReference>
<organism evidence="19 20">
    <name type="scientific">Cellvibrio mixtus</name>
    <dbReference type="NCBI Taxonomy" id="39650"/>
    <lineage>
        <taxon>Bacteria</taxon>
        <taxon>Pseudomonadati</taxon>
        <taxon>Pseudomonadota</taxon>
        <taxon>Gammaproteobacteria</taxon>
        <taxon>Cellvibrionales</taxon>
        <taxon>Cellvibrionaceae</taxon>
        <taxon>Cellvibrio</taxon>
    </lineage>
</organism>
<dbReference type="GO" id="GO:0005737">
    <property type="term" value="C:cytoplasm"/>
    <property type="evidence" value="ECO:0007669"/>
    <property type="project" value="UniProtKB-SubCell"/>
</dbReference>
<dbReference type="GO" id="GO:0051539">
    <property type="term" value="F:4 iron, 4 sulfur cluster binding"/>
    <property type="evidence" value="ECO:0007669"/>
    <property type="project" value="UniProtKB-KW"/>
</dbReference>
<keyword evidence="8 15" id="KW-0479">Metal-binding</keyword>
<dbReference type="Pfam" id="PF04055">
    <property type="entry name" value="Radical_SAM"/>
    <property type="match status" value="1"/>
</dbReference>
<dbReference type="GO" id="GO:0004109">
    <property type="term" value="F:coproporphyrinogen oxidase activity"/>
    <property type="evidence" value="ECO:0007669"/>
    <property type="project" value="InterPro"/>
</dbReference>
<keyword evidence="10 15" id="KW-0408">Iron</keyword>
<comment type="caution">
    <text evidence="19">The sequence shown here is derived from an EMBL/GenBank/DDBJ whole genome shotgun (WGS) entry which is preliminary data.</text>
</comment>
<dbReference type="Pfam" id="PF06969">
    <property type="entry name" value="HemN_C"/>
    <property type="match status" value="1"/>
</dbReference>
<evidence type="ECO:0000256" key="8">
    <source>
        <dbReference type="ARBA" id="ARBA00022723"/>
    </source>
</evidence>
<accession>A0A266Q356</accession>
<dbReference type="GO" id="GO:0006782">
    <property type="term" value="P:protoporphyrinogen IX biosynthetic process"/>
    <property type="evidence" value="ECO:0007669"/>
    <property type="project" value="UniProtKB-UniPathway"/>
</dbReference>
<dbReference type="GO" id="GO:0046872">
    <property type="term" value="F:metal ion binding"/>
    <property type="evidence" value="ECO:0007669"/>
    <property type="project" value="UniProtKB-KW"/>
</dbReference>
<evidence type="ECO:0000256" key="12">
    <source>
        <dbReference type="ARBA" id="ARBA00023244"/>
    </source>
</evidence>
<feature type="binding site" evidence="16">
    <location>
        <position position="336"/>
    </location>
    <ligand>
        <name>S-adenosyl-L-methionine</name>
        <dbReference type="ChEBI" id="CHEBI:59789"/>
        <label>1</label>
    </ligand>
</feature>
<evidence type="ECO:0000256" key="15">
    <source>
        <dbReference type="PIRNR" id="PIRNR000167"/>
    </source>
</evidence>
<keyword evidence="11 15" id="KW-0411">Iron-sulfur</keyword>
<comment type="subcellular location">
    <subcellularLocation>
        <location evidence="1 15">Cytoplasm</location>
    </subcellularLocation>
</comment>
<dbReference type="GO" id="GO:0051989">
    <property type="term" value="F:coproporphyrinogen dehydrogenase activity"/>
    <property type="evidence" value="ECO:0007669"/>
    <property type="project" value="UniProtKB-EC"/>
</dbReference>
<name>A0A266Q356_9GAMM</name>
<feature type="binding site" evidence="16">
    <location>
        <begin position="72"/>
        <end position="74"/>
    </location>
    <ligand>
        <name>S-adenosyl-L-methionine</name>
        <dbReference type="ChEBI" id="CHEBI:59789"/>
        <label>2</label>
    </ligand>
</feature>
<keyword evidence="6 15" id="KW-0963">Cytoplasm</keyword>
<comment type="similarity">
    <text evidence="3 15">Belongs to the anaerobic coproporphyrinogen-III oxidase family.</text>
</comment>
<dbReference type="InterPro" id="IPR023404">
    <property type="entry name" value="rSAM_horseshoe"/>
</dbReference>
<dbReference type="AlphaFoldDB" id="A0A266Q356"/>
<reference evidence="20" key="1">
    <citation type="submission" date="2017-05" db="EMBL/GenBank/DDBJ databases">
        <authorList>
            <person name="Barney B.M."/>
        </authorList>
    </citation>
    <scope>NUCLEOTIDE SEQUENCE [LARGE SCALE GENOMIC DNA]</scope>
    <source>
        <strain evidence="20">PSBB022</strain>
    </source>
</reference>
<comment type="pathway">
    <text evidence="2 15">Porphyrin-containing compound metabolism; protoporphyrin-IX biosynthesis; protoporphyrinogen-IX from coproporphyrinogen-III (AdoMet route): step 1/1.</text>
</comment>
<dbReference type="NCBIfam" id="TIGR00538">
    <property type="entry name" value="hemN"/>
    <property type="match status" value="1"/>
</dbReference>
<comment type="catalytic activity">
    <reaction evidence="14 15">
        <text>coproporphyrinogen III + 2 S-adenosyl-L-methionine = protoporphyrinogen IX + 2 5'-deoxyadenosine + 2 L-methionine + 2 CO2</text>
        <dbReference type="Rhea" id="RHEA:15425"/>
        <dbReference type="ChEBI" id="CHEBI:16526"/>
        <dbReference type="ChEBI" id="CHEBI:17319"/>
        <dbReference type="ChEBI" id="CHEBI:57307"/>
        <dbReference type="ChEBI" id="CHEBI:57309"/>
        <dbReference type="ChEBI" id="CHEBI:57844"/>
        <dbReference type="ChEBI" id="CHEBI:59789"/>
        <dbReference type="EC" id="1.3.98.3"/>
    </reaction>
</comment>
<dbReference type="PANTHER" id="PTHR13932">
    <property type="entry name" value="COPROPORPHYRINIGEN III OXIDASE"/>
    <property type="match status" value="1"/>
</dbReference>
<feature type="binding site" evidence="16">
    <location>
        <position position="191"/>
    </location>
    <ligand>
        <name>S-adenosyl-L-methionine</name>
        <dbReference type="ChEBI" id="CHEBI:59789"/>
        <label>2</label>
    </ligand>
</feature>
<feature type="domain" description="Radical SAM core" evidence="18">
    <location>
        <begin position="51"/>
        <end position="290"/>
    </location>
</feature>
<evidence type="ECO:0000256" key="9">
    <source>
        <dbReference type="ARBA" id="ARBA00023002"/>
    </source>
</evidence>
<evidence type="ECO:0000256" key="13">
    <source>
        <dbReference type="ARBA" id="ARBA00024295"/>
    </source>
</evidence>
<feature type="binding site" evidence="16">
    <location>
        <position position="60"/>
    </location>
    <ligand>
        <name>S-adenosyl-L-methionine</name>
        <dbReference type="ChEBI" id="CHEBI:59789"/>
        <label>1</label>
    </ligand>
</feature>
<evidence type="ECO:0000256" key="4">
    <source>
        <dbReference type="ARBA" id="ARBA00011245"/>
    </source>
</evidence>
<evidence type="ECO:0000256" key="7">
    <source>
        <dbReference type="ARBA" id="ARBA00022691"/>
    </source>
</evidence>
<comment type="cofactor">
    <cofactor evidence="15 17">
        <name>[4Fe-4S] cluster</name>
        <dbReference type="ChEBI" id="CHEBI:49883"/>
    </cofactor>
    <text evidence="15 17">Binds 1 [4Fe-4S] cluster. The cluster is coordinated with 3 cysteines and an exchangeable S-adenosyl-L-methionine.</text>
</comment>
<sequence length="467" mass="53504">MSLFIEPLDWDQALLQRYDLAGPRYTSYPTAPQFQEAFSETALRNAITRSNNAQRPLSLYFHIPFCESLCYYCGCNKIVTNNKSRARTYLQRMIQELALYVDLFDQYKQVTQLHWGGGTPTFISDEEMSLLMNATRRLFQLADDDSGEFSVEIHPGRVSVKTMAHLRNLGFNRVSMGVQDFDSRVQHAVNRYNTLEQVSELSNALRAQDYKSISMDLIYGLPLQTLASLRETLSKVIDLNPDRLSLFNYAHMPHLFKSQQLIKEQDLPVASAKLDMLHYAIHTLEAAGYRYIGMDHFAKPEDELSRAQDAGKLQRNFQGYSTHGDCDLLAVGVSSISMIDNVYVQNAKELNTYQQKMDMGLLPISKGFTLNAEDQLRRFIINRLICHCRLDFAELKTCFDIDAAHYFSAELAQLAPMQADGLLTINSQGIYVHNKGRLLIRRVCMVFDEYLQKAKQDSSRIRYSKII</sequence>
<keyword evidence="7 15" id="KW-0949">S-adenosyl-L-methionine</keyword>
<evidence type="ECO:0000256" key="3">
    <source>
        <dbReference type="ARBA" id="ARBA00005493"/>
    </source>
</evidence>
<dbReference type="PROSITE" id="PS51918">
    <property type="entry name" value="RADICAL_SAM"/>
    <property type="match status" value="1"/>
</dbReference>
<dbReference type="Gene3D" id="1.10.10.920">
    <property type="match status" value="1"/>
</dbReference>
<feature type="binding site" evidence="17">
    <location>
        <position position="73"/>
    </location>
    <ligand>
        <name>[4Fe-4S] cluster</name>
        <dbReference type="ChEBI" id="CHEBI:49883"/>
        <note>4Fe-4S-S-AdoMet</note>
    </ligand>
</feature>
<feature type="binding site" evidence="16">
    <location>
        <position position="117"/>
    </location>
    <ligand>
        <name>S-adenosyl-L-methionine</name>
        <dbReference type="ChEBI" id="CHEBI:59789"/>
        <label>1</label>
    </ligand>
</feature>
<evidence type="ECO:0000256" key="17">
    <source>
        <dbReference type="PIRSR" id="PIRSR000167-2"/>
    </source>
</evidence>
<protein>
    <recommendedName>
        <fullName evidence="15">Coproporphyrinogen-III oxidase</fullName>
        <ecNumber evidence="15">1.3.98.3</ecNumber>
    </recommendedName>
</protein>
<keyword evidence="9 15" id="KW-0560">Oxidoreductase</keyword>
<keyword evidence="12 15" id="KW-0627">Porphyrin biosynthesis</keyword>
<dbReference type="InterPro" id="IPR004558">
    <property type="entry name" value="Coprogen_oxidase_HemN"/>
</dbReference>
<dbReference type="PIRSF" id="PIRSF000167">
    <property type="entry name" value="HemN"/>
    <property type="match status" value="1"/>
</dbReference>
<comment type="function">
    <text evidence="13">Involved in the heme biosynthesis. Catalyzes the anaerobic oxidative decarboxylation of propionate groups of rings A and B of coproporphyrinogen III to yield the vinyl groups in protoporphyrinogen IX.</text>
</comment>
<evidence type="ECO:0000256" key="14">
    <source>
        <dbReference type="ARBA" id="ARBA00048321"/>
    </source>
</evidence>
<evidence type="ECO:0000256" key="5">
    <source>
        <dbReference type="ARBA" id="ARBA00022485"/>
    </source>
</evidence>
<feature type="binding site" evidence="16">
    <location>
        <position position="179"/>
    </location>
    <ligand>
        <name>S-adenosyl-L-methionine</name>
        <dbReference type="ChEBI" id="CHEBI:59789"/>
        <label>2</label>
    </ligand>
</feature>
<dbReference type="SMART" id="SM00729">
    <property type="entry name" value="Elp3"/>
    <property type="match status" value="1"/>
</dbReference>
<dbReference type="SFLD" id="SFLDS00029">
    <property type="entry name" value="Radical_SAM"/>
    <property type="match status" value="1"/>
</dbReference>
<evidence type="ECO:0000256" key="16">
    <source>
        <dbReference type="PIRSR" id="PIRSR000167-1"/>
    </source>
</evidence>
<evidence type="ECO:0000256" key="6">
    <source>
        <dbReference type="ARBA" id="ARBA00022490"/>
    </source>
</evidence>
<dbReference type="PANTHER" id="PTHR13932:SF6">
    <property type="entry name" value="OXYGEN-INDEPENDENT COPROPORPHYRINOGEN III OXIDASE"/>
    <property type="match status" value="1"/>
</dbReference>
<dbReference type="Gene3D" id="3.80.30.20">
    <property type="entry name" value="tm_1862 like domain"/>
    <property type="match status" value="1"/>
</dbReference>
<dbReference type="RefSeq" id="WP_094985416.1">
    <property type="nucleotide sequence ID" value="NZ_NHNI01000002.1"/>
</dbReference>
<dbReference type="UniPathway" id="UPA00251">
    <property type="reaction ID" value="UER00323"/>
</dbReference>
<feature type="binding site" evidence="16">
    <location>
        <position position="216"/>
    </location>
    <ligand>
        <name>S-adenosyl-L-methionine</name>
        <dbReference type="ChEBI" id="CHEBI:59789"/>
        <label>2</label>
    </ligand>
</feature>
<feature type="binding site" evidence="16">
    <location>
        <position position="250"/>
    </location>
    <ligand>
        <name>S-adenosyl-L-methionine</name>
        <dbReference type="ChEBI" id="CHEBI:59789"/>
        <label>2</label>
    </ligand>
</feature>
<dbReference type="FunFam" id="1.10.10.920:FF:000001">
    <property type="entry name" value="Coproporphyrinogen-III oxidase"/>
    <property type="match status" value="1"/>
</dbReference>
<gene>
    <name evidence="19" type="ORF">CBP51_13900</name>
</gene>
<evidence type="ECO:0000259" key="18">
    <source>
        <dbReference type="PROSITE" id="PS51918"/>
    </source>
</evidence>
<evidence type="ECO:0000256" key="11">
    <source>
        <dbReference type="ARBA" id="ARBA00023014"/>
    </source>
</evidence>
<evidence type="ECO:0000313" key="19">
    <source>
        <dbReference type="EMBL" id="OZY84304.1"/>
    </source>
</evidence>
<evidence type="ECO:0000256" key="2">
    <source>
        <dbReference type="ARBA" id="ARBA00004785"/>
    </source>
</evidence>
<dbReference type="InterPro" id="IPR034505">
    <property type="entry name" value="Coproporphyrinogen-III_oxidase"/>
</dbReference>
<keyword evidence="20" id="KW-1185">Reference proteome</keyword>
<keyword evidence="5 15" id="KW-0004">4Fe-4S</keyword>
<evidence type="ECO:0000256" key="10">
    <source>
        <dbReference type="ARBA" id="ARBA00023004"/>
    </source>
</evidence>
<feature type="binding site" evidence="17">
    <location>
        <position position="66"/>
    </location>
    <ligand>
        <name>[4Fe-4S] cluster</name>
        <dbReference type="ChEBI" id="CHEBI:49883"/>
        <note>4Fe-4S-S-AdoMet</note>
    </ligand>
</feature>
<feature type="binding site" evidence="16">
    <location>
        <begin position="118"/>
        <end position="119"/>
    </location>
    <ligand>
        <name>S-adenosyl-L-methionine</name>
        <dbReference type="ChEBI" id="CHEBI:59789"/>
        <label>2</label>
    </ligand>
</feature>
<dbReference type="EC" id="1.3.98.3" evidence="15"/>
<evidence type="ECO:0000313" key="20">
    <source>
        <dbReference type="Proteomes" id="UP000216101"/>
    </source>
</evidence>
<dbReference type="Proteomes" id="UP000216101">
    <property type="component" value="Unassembled WGS sequence"/>
</dbReference>
<dbReference type="InterPro" id="IPR006638">
    <property type="entry name" value="Elp3/MiaA/NifB-like_rSAM"/>
</dbReference>
<dbReference type="InterPro" id="IPR058240">
    <property type="entry name" value="rSAM_sf"/>
</dbReference>
<dbReference type="InterPro" id="IPR010723">
    <property type="entry name" value="HemN_C"/>
</dbReference>
<proteinExistence type="inferred from homology"/>
<feature type="binding site" evidence="17">
    <location>
        <position position="70"/>
    </location>
    <ligand>
        <name>[4Fe-4S] cluster</name>
        <dbReference type="ChEBI" id="CHEBI:49883"/>
        <note>4Fe-4S-S-AdoMet</note>
    </ligand>
</feature>